<sequence>MSQAAKTNYILNLYPTTKLLFTLFIALSVFIVPTYWYAYAMLPVCLIIAIAAGQGKEFITLVRNGLLILLVFIFLMQAFFYPGAQILWQAGILKITQEGILYGLNMTSRILAIGSAFILFFRITSVKDFVYSLEKLGLPPKGAYVVLATLQIIPEMKKQTSVIMDAQKTRGVETEGTMMVRAKAFLPTISPLILSSLASTEERAITLESRAFSAPVKKTHLYEIYKTKHDTVVRIGMLVALLILIAGRILL</sequence>
<protein>
    <submittedName>
        <fullName evidence="7">Cobalt ABC transporter permease</fullName>
    </submittedName>
</protein>
<comment type="subcellular location">
    <subcellularLocation>
        <location evidence="1">Membrane</location>
        <topology evidence="1">Multi-pass membrane protein</topology>
    </subcellularLocation>
</comment>
<name>A0A4Y3PKS4_BREPA</name>
<keyword evidence="4 6" id="KW-1133">Transmembrane helix</keyword>
<evidence type="ECO:0000256" key="2">
    <source>
        <dbReference type="ARBA" id="ARBA00022475"/>
    </source>
</evidence>
<dbReference type="RefSeq" id="WP_122963816.1">
    <property type="nucleotide sequence ID" value="NZ_BJMH01000033.1"/>
</dbReference>
<evidence type="ECO:0000313" key="7">
    <source>
        <dbReference type="EMBL" id="GEB35102.1"/>
    </source>
</evidence>
<evidence type="ECO:0000256" key="4">
    <source>
        <dbReference type="ARBA" id="ARBA00022989"/>
    </source>
</evidence>
<feature type="transmembrane region" description="Helical" evidence="6">
    <location>
        <begin position="36"/>
        <end position="53"/>
    </location>
</feature>
<dbReference type="CDD" id="cd16914">
    <property type="entry name" value="EcfT"/>
    <property type="match status" value="1"/>
</dbReference>
<evidence type="ECO:0000313" key="8">
    <source>
        <dbReference type="Proteomes" id="UP000316882"/>
    </source>
</evidence>
<dbReference type="PANTHER" id="PTHR34857">
    <property type="entry name" value="SLL0384 PROTEIN"/>
    <property type="match status" value="1"/>
</dbReference>
<evidence type="ECO:0000256" key="5">
    <source>
        <dbReference type="ARBA" id="ARBA00023136"/>
    </source>
</evidence>
<keyword evidence="3 6" id="KW-0812">Transmembrane</keyword>
<reference evidence="7 8" key="1">
    <citation type="submission" date="2019-06" db="EMBL/GenBank/DDBJ databases">
        <title>Whole genome shotgun sequence of Brevibacillus parabrevis NBRC 12334.</title>
        <authorList>
            <person name="Hosoyama A."/>
            <person name="Uohara A."/>
            <person name="Ohji S."/>
            <person name="Ichikawa N."/>
        </authorList>
    </citation>
    <scope>NUCLEOTIDE SEQUENCE [LARGE SCALE GENOMIC DNA]</scope>
    <source>
        <strain evidence="7 8">NBRC 12334</strain>
    </source>
</reference>
<feature type="transmembrane region" description="Helical" evidence="6">
    <location>
        <begin position="65"/>
        <end position="88"/>
    </location>
</feature>
<evidence type="ECO:0000256" key="6">
    <source>
        <dbReference type="SAM" id="Phobius"/>
    </source>
</evidence>
<evidence type="ECO:0000256" key="1">
    <source>
        <dbReference type="ARBA" id="ARBA00004141"/>
    </source>
</evidence>
<comment type="caution">
    <text evidence="7">The sequence shown here is derived from an EMBL/GenBank/DDBJ whole genome shotgun (WGS) entry which is preliminary data.</text>
</comment>
<dbReference type="GO" id="GO:0005886">
    <property type="term" value="C:plasma membrane"/>
    <property type="evidence" value="ECO:0007669"/>
    <property type="project" value="UniProtKB-ARBA"/>
</dbReference>
<keyword evidence="8" id="KW-1185">Reference proteome</keyword>
<dbReference type="InterPro" id="IPR051611">
    <property type="entry name" value="ECF_transporter_component"/>
</dbReference>
<evidence type="ECO:0000256" key="3">
    <source>
        <dbReference type="ARBA" id="ARBA00022692"/>
    </source>
</evidence>
<feature type="transmembrane region" description="Helical" evidence="6">
    <location>
        <begin position="231"/>
        <end position="250"/>
    </location>
</feature>
<dbReference type="PANTHER" id="PTHR34857:SF2">
    <property type="entry name" value="SLL0384 PROTEIN"/>
    <property type="match status" value="1"/>
</dbReference>
<feature type="transmembrane region" description="Helical" evidence="6">
    <location>
        <begin position="12"/>
        <end position="30"/>
    </location>
</feature>
<dbReference type="Pfam" id="PF02361">
    <property type="entry name" value="CbiQ"/>
    <property type="match status" value="1"/>
</dbReference>
<dbReference type="InterPro" id="IPR003339">
    <property type="entry name" value="ABC/ECF_trnsptr_transmembrane"/>
</dbReference>
<dbReference type="EMBL" id="BJMH01000033">
    <property type="protein sequence ID" value="GEB35102.1"/>
    <property type="molecule type" value="Genomic_DNA"/>
</dbReference>
<gene>
    <name evidence="7" type="ORF">BPA01_46820</name>
</gene>
<dbReference type="GeneID" id="87611900"/>
<keyword evidence="5 6" id="KW-0472">Membrane</keyword>
<accession>A0A4Y3PKS4</accession>
<dbReference type="Proteomes" id="UP000316882">
    <property type="component" value="Unassembled WGS sequence"/>
</dbReference>
<keyword evidence="2" id="KW-1003">Cell membrane</keyword>
<feature type="transmembrane region" description="Helical" evidence="6">
    <location>
        <begin position="100"/>
        <end position="121"/>
    </location>
</feature>
<dbReference type="AlphaFoldDB" id="A0A4Y3PKS4"/>
<organism evidence="7 8">
    <name type="scientific">Brevibacillus parabrevis</name>
    <dbReference type="NCBI Taxonomy" id="54914"/>
    <lineage>
        <taxon>Bacteria</taxon>
        <taxon>Bacillati</taxon>
        <taxon>Bacillota</taxon>
        <taxon>Bacilli</taxon>
        <taxon>Bacillales</taxon>
        <taxon>Paenibacillaceae</taxon>
        <taxon>Brevibacillus</taxon>
    </lineage>
</organism>
<proteinExistence type="predicted"/>